<organism evidence="2 3">
    <name type="scientific">Enterococcus canis</name>
    <dbReference type="NCBI Taxonomy" id="214095"/>
    <lineage>
        <taxon>Bacteria</taxon>
        <taxon>Bacillati</taxon>
        <taxon>Bacillota</taxon>
        <taxon>Bacilli</taxon>
        <taxon>Lactobacillales</taxon>
        <taxon>Enterococcaceae</taxon>
        <taxon>Enterococcus</taxon>
    </lineage>
</organism>
<dbReference type="EMBL" id="JXKH01000002">
    <property type="protein sequence ID" value="OJG19447.1"/>
    <property type="molecule type" value="Genomic_DNA"/>
</dbReference>
<dbReference type="Proteomes" id="UP000181884">
    <property type="component" value="Unassembled WGS sequence"/>
</dbReference>
<name>A0A1L8RI62_9ENTE</name>
<dbReference type="AlphaFoldDB" id="A0A1L8RI62"/>
<dbReference type="RefSeq" id="WP_067390095.1">
    <property type="nucleotide sequence ID" value="NZ_JXKH01000002.1"/>
</dbReference>
<gene>
    <name evidence="2" type="ORF">RU97_GL001018</name>
</gene>
<proteinExistence type="predicted"/>
<feature type="region of interest" description="Disordered" evidence="1">
    <location>
        <begin position="54"/>
        <end position="77"/>
    </location>
</feature>
<protein>
    <recommendedName>
        <fullName evidence="4">DUF2188 domain-containing protein</fullName>
    </recommendedName>
</protein>
<dbReference type="InterPro" id="IPR018691">
    <property type="entry name" value="DUF2188"/>
</dbReference>
<accession>A0A1L8RI62</accession>
<keyword evidence="3" id="KW-1185">Reference proteome</keyword>
<dbReference type="Pfam" id="PF09954">
    <property type="entry name" value="DUF2188"/>
    <property type="match status" value="1"/>
</dbReference>
<sequence>MAWDMKDYPTSWKNLPELTRKKAIDIGNALLADGYPEDHAIPIATKQAEKWFTEASEQEKDAFSKKANPTKHDTHDVKEDAEKLLTAAVLVQYHEKQWAVRSEGAEKASNLYDTKEEAITRAQEIAENKGTPIKIYKMDGSLERTIQPD</sequence>
<dbReference type="STRING" id="214095.RU97_GL001018"/>
<reference evidence="2 3" key="1">
    <citation type="submission" date="2014-12" db="EMBL/GenBank/DDBJ databases">
        <title>Draft genome sequences of 29 type strains of Enterococci.</title>
        <authorList>
            <person name="Zhong Z."/>
            <person name="Sun Z."/>
            <person name="Liu W."/>
            <person name="Zhang W."/>
            <person name="Zhang H."/>
        </authorList>
    </citation>
    <scope>NUCLEOTIDE SEQUENCE [LARGE SCALE GENOMIC DNA]</scope>
    <source>
        <strain evidence="2 3">DSM 17029</strain>
    </source>
</reference>
<evidence type="ECO:0000313" key="2">
    <source>
        <dbReference type="EMBL" id="OJG19447.1"/>
    </source>
</evidence>
<evidence type="ECO:0008006" key="4">
    <source>
        <dbReference type="Google" id="ProtNLM"/>
    </source>
</evidence>
<comment type="caution">
    <text evidence="2">The sequence shown here is derived from an EMBL/GenBank/DDBJ whole genome shotgun (WGS) entry which is preliminary data.</text>
</comment>
<evidence type="ECO:0000256" key="1">
    <source>
        <dbReference type="SAM" id="MobiDB-lite"/>
    </source>
</evidence>
<evidence type="ECO:0000313" key="3">
    <source>
        <dbReference type="Proteomes" id="UP000181884"/>
    </source>
</evidence>